<dbReference type="Proteomes" id="UP000264541">
    <property type="component" value="Unassembled WGS sequence"/>
</dbReference>
<evidence type="ECO:0000313" key="2">
    <source>
        <dbReference type="EMBL" id="RFU63554.1"/>
    </source>
</evidence>
<reference evidence="2 3" key="1">
    <citation type="submission" date="2018-08" db="EMBL/GenBank/DDBJ databases">
        <title>Bacillus chawlae sp. nov., Bacillus glennii sp. nov., and Bacillus saganii sp. nov. Isolated from the Vehicle Assembly Building at Kennedy Space Center where the Viking Spacecraft were Assembled.</title>
        <authorList>
            <person name="Seuylemezian A."/>
            <person name="Vaishampayan P."/>
        </authorList>
    </citation>
    <scope>NUCLEOTIDE SEQUENCE [LARGE SCALE GENOMIC DNA]</scope>
    <source>
        <strain evidence="2 3">V47-23a</strain>
    </source>
</reference>
<proteinExistence type="predicted"/>
<feature type="compositionally biased region" description="Low complexity" evidence="1">
    <location>
        <begin position="20"/>
        <end position="31"/>
    </location>
</feature>
<gene>
    <name evidence="2" type="ORF">D0469_19695</name>
</gene>
<keyword evidence="3" id="KW-1185">Reference proteome</keyword>
<evidence type="ECO:0000256" key="1">
    <source>
        <dbReference type="SAM" id="MobiDB-lite"/>
    </source>
</evidence>
<comment type="caution">
    <text evidence="2">The sequence shown here is derived from an EMBL/GenBank/DDBJ whole genome shotgun (WGS) entry which is preliminary data.</text>
</comment>
<accession>A0A372LCC0</accession>
<organism evidence="2 3">
    <name type="scientific">Peribacillus saganii</name>
    <dbReference type="NCBI Taxonomy" id="2303992"/>
    <lineage>
        <taxon>Bacteria</taxon>
        <taxon>Bacillati</taxon>
        <taxon>Bacillota</taxon>
        <taxon>Bacilli</taxon>
        <taxon>Bacillales</taxon>
        <taxon>Bacillaceae</taxon>
        <taxon>Peribacillus</taxon>
    </lineage>
</organism>
<evidence type="ECO:0000313" key="3">
    <source>
        <dbReference type="Proteomes" id="UP000264541"/>
    </source>
</evidence>
<feature type="region of interest" description="Disordered" evidence="1">
    <location>
        <begin position="15"/>
        <end position="37"/>
    </location>
</feature>
<protein>
    <submittedName>
        <fullName evidence="2">Uncharacterized protein</fullName>
    </submittedName>
</protein>
<name>A0A372LCC0_9BACI</name>
<dbReference type="AlphaFoldDB" id="A0A372LCC0"/>
<dbReference type="EMBL" id="QVTE01000065">
    <property type="protein sequence ID" value="RFU63554.1"/>
    <property type="molecule type" value="Genomic_DNA"/>
</dbReference>
<sequence length="37" mass="4422">MVYIGQVRVTIENSNEPLTEEQTQNNQKQNQISKFRR</sequence>